<evidence type="ECO:0000256" key="6">
    <source>
        <dbReference type="PIRNR" id="PIRNR018267"/>
    </source>
</evidence>
<dbReference type="NCBIfam" id="TIGR00632">
    <property type="entry name" value="vsr"/>
    <property type="match status" value="1"/>
</dbReference>
<dbReference type="RefSeq" id="WP_238303370.1">
    <property type="nucleotide sequence ID" value="NZ_BPQM01000061.1"/>
</dbReference>
<keyword evidence="5 6" id="KW-0234">DNA repair</keyword>
<organism evidence="7 8">
    <name type="scientific">Methylobacterium gregans</name>
    <dbReference type="NCBI Taxonomy" id="374424"/>
    <lineage>
        <taxon>Bacteria</taxon>
        <taxon>Pseudomonadati</taxon>
        <taxon>Pseudomonadota</taxon>
        <taxon>Alphaproteobacteria</taxon>
        <taxon>Hyphomicrobiales</taxon>
        <taxon>Methylobacteriaceae</taxon>
        <taxon>Methylobacterium</taxon>
    </lineage>
</organism>
<sequence length="139" mass="16285">MDIFDKETRSRLMGRIRGKDTKPEMLVRRLAHRLGFRFRLHRRDLPGSPDLVFPGRRKVVFVHGCYWHRHPGCRLAYQPKSNKDFWAAKFAANVARDEKAVVDLREQGWDTLVIWECEAKDSDLVASRLSAHLGRSEDR</sequence>
<dbReference type="EC" id="3.1.-.-" evidence="6"/>
<evidence type="ECO:0000256" key="5">
    <source>
        <dbReference type="ARBA" id="ARBA00023204"/>
    </source>
</evidence>
<dbReference type="InterPro" id="IPR004603">
    <property type="entry name" value="DNA_mismatch_endonuc_vsr"/>
</dbReference>
<gene>
    <name evidence="7" type="primary">vsr_1</name>
    <name evidence="7" type="ORF">NBEOAGPD_2604</name>
</gene>
<dbReference type="Proteomes" id="UP001055108">
    <property type="component" value="Unassembled WGS sequence"/>
</dbReference>
<reference evidence="7" key="2">
    <citation type="submission" date="2021-08" db="EMBL/GenBank/DDBJ databases">
        <authorList>
            <person name="Tani A."/>
            <person name="Ola A."/>
            <person name="Ogura Y."/>
            <person name="Katsura K."/>
            <person name="Hayashi T."/>
        </authorList>
    </citation>
    <scope>NUCLEOTIDE SEQUENCE</scope>
    <source>
        <strain evidence="7">NBRC 103626</strain>
    </source>
</reference>
<comment type="caution">
    <text evidence="7">The sequence shown here is derived from an EMBL/GenBank/DDBJ whole genome shotgun (WGS) entry which is preliminary data.</text>
</comment>
<evidence type="ECO:0000256" key="3">
    <source>
        <dbReference type="ARBA" id="ARBA00022763"/>
    </source>
</evidence>
<protein>
    <recommendedName>
        <fullName evidence="6">Very short patch repair endonuclease</fullName>
        <ecNumber evidence="6">3.1.-.-</ecNumber>
    </recommendedName>
</protein>
<keyword evidence="3 6" id="KW-0227">DNA damage</keyword>
<dbReference type="Gene3D" id="3.40.960.10">
    <property type="entry name" value="VSR Endonuclease"/>
    <property type="match status" value="1"/>
</dbReference>
<evidence type="ECO:0000256" key="1">
    <source>
        <dbReference type="ARBA" id="ARBA00022722"/>
    </source>
</evidence>
<dbReference type="GO" id="GO:0004519">
    <property type="term" value="F:endonuclease activity"/>
    <property type="evidence" value="ECO:0007669"/>
    <property type="project" value="UniProtKB-KW"/>
</dbReference>
<accession>A0AA37HR21</accession>
<name>A0AA37HR21_9HYPH</name>
<dbReference type="SUPFAM" id="SSF52980">
    <property type="entry name" value="Restriction endonuclease-like"/>
    <property type="match status" value="1"/>
</dbReference>
<dbReference type="AlphaFoldDB" id="A0AA37HR21"/>
<evidence type="ECO:0000313" key="8">
    <source>
        <dbReference type="Proteomes" id="UP001055108"/>
    </source>
</evidence>
<dbReference type="GO" id="GO:0006298">
    <property type="term" value="P:mismatch repair"/>
    <property type="evidence" value="ECO:0007669"/>
    <property type="project" value="UniProtKB-UniRule"/>
</dbReference>
<dbReference type="EMBL" id="BPQM01000061">
    <property type="protein sequence ID" value="GJD79378.1"/>
    <property type="molecule type" value="Genomic_DNA"/>
</dbReference>
<keyword evidence="2 6" id="KW-0255">Endonuclease</keyword>
<dbReference type="Pfam" id="PF03852">
    <property type="entry name" value="Vsr"/>
    <property type="match status" value="1"/>
</dbReference>
<keyword evidence="8" id="KW-1185">Reference proteome</keyword>
<dbReference type="PIRSF" id="PIRSF018267">
    <property type="entry name" value="VSR_endonuc"/>
    <property type="match status" value="1"/>
</dbReference>
<proteinExistence type="inferred from homology"/>
<dbReference type="GO" id="GO:0016787">
    <property type="term" value="F:hydrolase activity"/>
    <property type="evidence" value="ECO:0007669"/>
    <property type="project" value="UniProtKB-KW"/>
</dbReference>
<evidence type="ECO:0000256" key="4">
    <source>
        <dbReference type="ARBA" id="ARBA00022801"/>
    </source>
</evidence>
<keyword evidence="1 6" id="KW-0540">Nuclease</keyword>
<comment type="similarity">
    <text evidence="6">Belongs to the vsr family.</text>
</comment>
<comment type="function">
    <text evidence="6">May nick specific sequences that contain T:G mispairs resulting from m5C-deamination.</text>
</comment>
<evidence type="ECO:0000313" key="7">
    <source>
        <dbReference type="EMBL" id="GJD79378.1"/>
    </source>
</evidence>
<reference evidence="7" key="1">
    <citation type="journal article" date="2016" name="Front. Microbiol.">
        <title>Genome Sequence of the Piezophilic, Mesophilic Sulfate-Reducing Bacterium Desulfovibrio indicus J2T.</title>
        <authorList>
            <person name="Cao J."/>
            <person name="Maignien L."/>
            <person name="Shao Z."/>
            <person name="Alain K."/>
            <person name="Jebbar M."/>
        </authorList>
    </citation>
    <scope>NUCLEOTIDE SEQUENCE</scope>
    <source>
        <strain evidence="7">NBRC 103626</strain>
    </source>
</reference>
<dbReference type="CDD" id="cd00221">
    <property type="entry name" value="Vsr"/>
    <property type="match status" value="1"/>
</dbReference>
<keyword evidence="4 6" id="KW-0378">Hydrolase</keyword>
<evidence type="ECO:0000256" key="2">
    <source>
        <dbReference type="ARBA" id="ARBA00022759"/>
    </source>
</evidence>
<dbReference type="InterPro" id="IPR011335">
    <property type="entry name" value="Restrct_endonuc-II-like"/>
</dbReference>